<dbReference type="Proteomes" id="UP000179769">
    <property type="component" value="Unassembled WGS sequence"/>
</dbReference>
<dbReference type="AlphaFoldDB" id="A0A1S1R558"/>
<reference evidence="2" key="1">
    <citation type="submission" date="2016-07" db="EMBL/GenBank/DDBJ databases">
        <title>Frankia sp. NRRL B-16219 Genome sequencing.</title>
        <authorList>
            <person name="Ghodhbane-Gtari F."/>
            <person name="Swanson E."/>
            <person name="Gueddou A."/>
            <person name="Louati M."/>
            <person name="Nouioui I."/>
            <person name="Hezbri K."/>
            <person name="Abebe-Akele F."/>
            <person name="Simpson S."/>
            <person name="Morris K."/>
            <person name="Thomas K."/>
            <person name="Gtari M."/>
            <person name="Tisa L.S."/>
        </authorList>
    </citation>
    <scope>NUCLEOTIDE SEQUENCE [LARGE SCALE GENOMIC DNA]</scope>
    <source>
        <strain evidence="2">NRRL B-16219</strain>
    </source>
</reference>
<accession>A0A1S1R558</accession>
<keyword evidence="2" id="KW-1185">Reference proteome</keyword>
<proteinExistence type="predicted"/>
<name>A0A1S1R558_9ACTN</name>
<gene>
    <name evidence="1" type="ORF">BBK14_32260</name>
</gene>
<comment type="caution">
    <text evidence="1">The sequence shown here is derived from an EMBL/GenBank/DDBJ whole genome shotgun (WGS) entry which is preliminary data.</text>
</comment>
<protein>
    <submittedName>
        <fullName evidence="1">Uncharacterized protein</fullName>
    </submittedName>
</protein>
<evidence type="ECO:0000313" key="2">
    <source>
        <dbReference type="Proteomes" id="UP000179769"/>
    </source>
</evidence>
<evidence type="ECO:0000313" key="1">
    <source>
        <dbReference type="EMBL" id="OHV41037.1"/>
    </source>
</evidence>
<dbReference type="EMBL" id="MAXA01000057">
    <property type="protein sequence ID" value="OHV41037.1"/>
    <property type="molecule type" value="Genomic_DNA"/>
</dbReference>
<sequence>MHGIVKHEVGRLRKLARYCRYLTVSDSEVVESWQPGRRLYSRFAQRRRLPFDWIRTINDVSMIQSRELFTHNGIGQFKDLQNLPVSRVTGGKTLLNLPLKAHFTQRVKASSCAESS</sequence>
<organism evidence="1 2">
    <name type="scientific">Parafrankia soli</name>
    <dbReference type="NCBI Taxonomy" id="2599596"/>
    <lineage>
        <taxon>Bacteria</taxon>
        <taxon>Bacillati</taxon>
        <taxon>Actinomycetota</taxon>
        <taxon>Actinomycetes</taxon>
        <taxon>Frankiales</taxon>
        <taxon>Frankiaceae</taxon>
        <taxon>Parafrankia</taxon>
    </lineage>
</organism>